<dbReference type="EMBL" id="MPUH01000397">
    <property type="protein sequence ID" value="OMJ81027.1"/>
    <property type="molecule type" value="Genomic_DNA"/>
</dbReference>
<feature type="compositionally biased region" description="Polar residues" evidence="1">
    <location>
        <begin position="1"/>
        <end position="13"/>
    </location>
</feature>
<protein>
    <submittedName>
        <fullName evidence="2">Uncharacterized protein</fullName>
    </submittedName>
</protein>
<evidence type="ECO:0000313" key="2">
    <source>
        <dbReference type="EMBL" id="OMJ81027.1"/>
    </source>
</evidence>
<proteinExistence type="predicted"/>
<reference evidence="2 3" key="1">
    <citation type="submission" date="2016-11" db="EMBL/GenBank/DDBJ databases">
        <title>The macronuclear genome of Stentor coeruleus: a giant cell with tiny introns.</title>
        <authorList>
            <person name="Slabodnick M."/>
            <person name="Ruby J.G."/>
            <person name="Reiff S.B."/>
            <person name="Swart E.C."/>
            <person name="Gosai S."/>
            <person name="Prabakaran S."/>
            <person name="Witkowska E."/>
            <person name="Larue G.E."/>
            <person name="Fisher S."/>
            <person name="Freeman R.M."/>
            <person name="Gunawardena J."/>
            <person name="Chu W."/>
            <person name="Stover N.A."/>
            <person name="Gregory B.D."/>
            <person name="Nowacki M."/>
            <person name="Derisi J."/>
            <person name="Roy S.W."/>
            <person name="Marshall W.F."/>
            <person name="Sood P."/>
        </authorList>
    </citation>
    <scope>NUCLEOTIDE SEQUENCE [LARGE SCALE GENOMIC DNA]</scope>
    <source>
        <strain evidence="2">WM001</strain>
    </source>
</reference>
<accession>A0A1R2BWK4</accession>
<name>A0A1R2BWK4_9CILI</name>
<evidence type="ECO:0000313" key="3">
    <source>
        <dbReference type="Proteomes" id="UP000187209"/>
    </source>
</evidence>
<sequence>MISDKSQLNNSITIKEHLRKQRPMLGSPYSRSLKKIPDIKFKKIQEMTPSKSENHLEKPENIILNRRPRKKTIKLVDMPEVYSNVEKAKHFSLKLARMIANKSITLTAFQIYTEIYNEIADFLPEFKDLLLILRKGLIISALREKDFEEFEFNKELEKFDSDLYSKYNKERKEKKILVKKLDVISSEYIKIKDKFEEMEKKVIKYEKIIFPNADEIERNGKKILDMRSQFSILQKQKSCILELKKYDPKVKKVLEQIEIEGMKFGQIMDLNEQDLFEDS</sequence>
<dbReference type="Proteomes" id="UP000187209">
    <property type="component" value="Unassembled WGS sequence"/>
</dbReference>
<gene>
    <name evidence="2" type="ORF">SteCoe_18589</name>
</gene>
<dbReference type="AlphaFoldDB" id="A0A1R2BWK4"/>
<organism evidence="2 3">
    <name type="scientific">Stentor coeruleus</name>
    <dbReference type="NCBI Taxonomy" id="5963"/>
    <lineage>
        <taxon>Eukaryota</taxon>
        <taxon>Sar</taxon>
        <taxon>Alveolata</taxon>
        <taxon>Ciliophora</taxon>
        <taxon>Postciliodesmatophora</taxon>
        <taxon>Heterotrichea</taxon>
        <taxon>Heterotrichida</taxon>
        <taxon>Stentoridae</taxon>
        <taxon>Stentor</taxon>
    </lineage>
</organism>
<feature type="region of interest" description="Disordered" evidence="1">
    <location>
        <begin position="1"/>
        <end position="20"/>
    </location>
</feature>
<evidence type="ECO:0000256" key="1">
    <source>
        <dbReference type="SAM" id="MobiDB-lite"/>
    </source>
</evidence>
<comment type="caution">
    <text evidence="2">The sequence shown here is derived from an EMBL/GenBank/DDBJ whole genome shotgun (WGS) entry which is preliminary data.</text>
</comment>
<keyword evidence="3" id="KW-1185">Reference proteome</keyword>